<keyword evidence="3 13" id="KW-0349">Heme</keyword>
<name>A0A176WDC1_MARPO</name>
<dbReference type="PRINTS" id="PR00458">
    <property type="entry name" value="PEROXIDASE"/>
</dbReference>
<feature type="domain" description="Plant heme peroxidase family profile" evidence="14">
    <location>
        <begin position="32"/>
        <end position="326"/>
    </location>
</feature>
<evidence type="ECO:0000256" key="10">
    <source>
        <dbReference type="PIRSR" id="PIRSR600823-3"/>
    </source>
</evidence>
<comment type="subcellular location">
    <subcellularLocation>
        <location evidence="13">Secreted</location>
    </subcellularLocation>
</comment>
<dbReference type="GO" id="GO:0020037">
    <property type="term" value="F:heme binding"/>
    <property type="evidence" value="ECO:0007669"/>
    <property type="project" value="UniProtKB-UniRule"/>
</dbReference>
<feature type="binding site" evidence="10">
    <location>
        <position position="77"/>
    </location>
    <ligand>
        <name>Ca(2+)</name>
        <dbReference type="ChEBI" id="CHEBI:29108"/>
        <label>1</label>
    </ligand>
</feature>
<evidence type="ECO:0000313" key="15">
    <source>
        <dbReference type="EMBL" id="OAE31069.1"/>
    </source>
</evidence>
<feature type="site" description="Transition state stabilizer" evidence="11">
    <location>
        <position position="69"/>
    </location>
</feature>
<dbReference type="EMBL" id="LVLJ01001187">
    <property type="protein sequence ID" value="OAE31069.1"/>
    <property type="molecule type" value="Genomic_DNA"/>
</dbReference>
<feature type="disulfide bond" evidence="12">
    <location>
        <begin position="200"/>
        <end position="232"/>
    </location>
</feature>
<evidence type="ECO:0000256" key="2">
    <source>
        <dbReference type="ARBA" id="ARBA00022559"/>
    </source>
</evidence>
<dbReference type="Gene3D" id="1.10.520.10">
    <property type="match status" value="1"/>
</dbReference>
<keyword evidence="5 13" id="KW-0560">Oxidoreductase</keyword>
<keyword evidence="4 10" id="KW-0479">Metal-binding</keyword>
<evidence type="ECO:0000256" key="11">
    <source>
        <dbReference type="PIRSR" id="PIRSR600823-4"/>
    </source>
</evidence>
<reference evidence="15" key="1">
    <citation type="submission" date="2016-03" db="EMBL/GenBank/DDBJ databases">
        <title>Mechanisms controlling the formation of the plant cell surface in tip-growing cells are functionally conserved among land plants.</title>
        <authorList>
            <person name="Honkanen S."/>
            <person name="Jones V.A."/>
            <person name="Morieri G."/>
            <person name="Champion C."/>
            <person name="Hetherington A.J."/>
            <person name="Kelly S."/>
            <person name="Saint-Marcoux D."/>
            <person name="Proust H."/>
            <person name="Prescott H."/>
            <person name="Dolan L."/>
        </authorList>
    </citation>
    <scope>NUCLEOTIDE SEQUENCE [LARGE SCALE GENOMIC DNA]</scope>
    <source>
        <tissue evidence="15">Whole gametophyte</tissue>
    </source>
</reference>
<dbReference type="Proteomes" id="UP000077202">
    <property type="component" value="Unassembled WGS sequence"/>
</dbReference>
<keyword evidence="13" id="KW-0376">Hydrogen peroxide</keyword>
<comment type="caution">
    <text evidence="15">The sequence shown here is derived from an EMBL/GenBank/DDBJ whole genome shotgun (WGS) entry which is preliminary data.</text>
</comment>
<keyword evidence="6 13" id="KW-0408">Iron</keyword>
<keyword evidence="13" id="KW-0964">Secreted</keyword>
<dbReference type="Pfam" id="PF00141">
    <property type="entry name" value="peroxidase"/>
    <property type="match status" value="1"/>
</dbReference>
<dbReference type="GO" id="GO:0046872">
    <property type="term" value="F:metal ion binding"/>
    <property type="evidence" value="ECO:0007669"/>
    <property type="project" value="UniProtKB-UniRule"/>
</dbReference>
<dbReference type="PROSITE" id="PS50873">
    <property type="entry name" value="PEROXIDASE_4"/>
    <property type="match status" value="1"/>
</dbReference>
<evidence type="ECO:0000259" key="14">
    <source>
        <dbReference type="PROSITE" id="PS50873"/>
    </source>
</evidence>
<evidence type="ECO:0000256" key="5">
    <source>
        <dbReference type="ARBA" id="ARBA00023002"/>
    </source>
</evidence>
<evidence type="ECO:0000256" key="4">
    <source>
        <dbReference type="ARBA" id="ARBA00022723"/>
    </source>
</evidence>
<evidence type="ECO:0000313" key="16">
    <source>
        <dbReference type="Proteomes" id="UP000077202"/>
    </source>
</evidence>
<feature type="disulfide bond" evidence="12">
    <location>
        <begin position="121"/>
        <end position="322"/>
    </location>
</feature>
<dbReference type="GO" id="GO:0042744">
    <property type="term" value="P:hydrogen peroxide catabolic process"/>
    <property type="evidence" value="ECO:0007669"/>
    <property type="project" value="UniProtKB-KW"/>
</dbReference>
<evidence type="ECO:0000256" key="9">
    <source>
        <dbReference type="PIRSR" id="PIRSR600823-2"/>
    </source>
</evidence>
<keyword evidence="2 13" id="KW-0575">Peroxidase</keyword>
<dbReference type="EC" id="1.11.1.7" evidence="13"/>
<evidence type="ECO:0000256" key="7">
    <source>
        <dbReference type="ARBA" id="ARBA00023157"/>
    </source>
</evidence>
<dbReference type="InterPro" id="IPR000823">
    <property type="entry name" value="Peroxidase_pln"/>
</dbReference>
<comment type="function">
    <text evidence="13">Removal of H(2)O(2), oxidation of toxic reductants, biosynthesis and degradation of lignin, suberization, auxin catabolism, response to environmental stresses such as wounding, pathogen attack and oxidative stress.</text>
</comment>
<feature type="binding site" evidence="9">
    <location>
        <position position="163"/>
    </location>
    <ligand>
        <name>substrate</name>
    </ligand>
</feature>
<gene>
    <name evidence="15" type="ORF">AXG93_4031s1200</name>
</gene>
<comment type="cofactor">
    <cofactor evidence="13">
        <name>heme b</name>
        <dbReference type="ChEBI" id="CHEBI:60344"/>
    </cofactor>
    <text evidence="13">Binds 1 heme b (iron(II)-protoporphyrin IX) group per subunit.</text>
</comment>
<dbReference type="InterPro" id="IPR010255">
    <property type="entry name" value="Haem_peroxidase_sf"/>
</dbReference>
<keyword evidence="7 12" id="KW-1015">Disulfide bond</keyword>
<dbReference type="AlphaFoldDB" id="A0A176WDC1"/>
<dbReference type="InterPro" id="IPR002016">
    <property type="entry name" value="Haem_peroxidase"/>
</dbReference>
<feature type="binding site" evidence="10">
    <location>
        <position position="194"/>
    </location>
    <ligand>
        <name>Ca(2+)</name>
        <dbReference type="ChEBI" id="CHEBI:29108"/>
        <label>2</label>
    </ligand>
</feature>
<evidence type="ECO:0000256" key="8">
    <source>
        <dbReference type="PIRSR" id="PIRSR600823-1"/>
    </source>
</evidence>
<dbReference type="Gene3D" id="1.10.420.10">
    <property type="entry name" value="Peroxidase, domain 2"/>
    <property type="match status" value="1"/>
</dbReference>
<comment type="cofactor">
    <cofactor evidence="10 13">
        <name>Ca(2+)</name>
        <dbReference type="ChEBI" id="CHEBI:29108"/>
    </cofactor>
    <text evidence="10 13">Binds 2 calcium ions per subunit.</text>
</comment>
<feature type="binding site" evidence="10">
    <location>
        <position position="74"/>
    </location>
    <ligand>
        <name>Ca(2+)</name>
        <dbReference type="ChEBI" id="CHEBI:29108"/>
        <label>1</label>
    </ligand>
</feature>
<feature type="binding site" evidence="10">
    <location>
        <position position="246"/>
    </location>
    <ligand>
        <name>Ca(2+)</name>
        <dbReference type="ChEBI" id="CHEBI:29108"/>
        <label>2</label>
    </ligand>
</feature>
<dbReference type="PANTHER" id="PTHR31517">
    <property type="match status" value="1"/>
</dbReference>
<feature type="chain" id="PRO_5007948767" description="Peroxidase" evidence="13">
    <location>
        <begin position="23"/>
        <end position="327"/>
    </location>
</feature>
<proteinExistence type="inferred from homology"/>
<feature type="active site" description="Proton acceptor" evidence="8">
    <location>
        <position position="73"/>
    </location>
</feature>
<evidence type="ECO:0000256" key="13">
    <source>
        <dbReference type="RuleBase" id="RU362060"/>
    </source>
</evidence>
<feature type="disulfide bond" evidence="12">
    <location>
        <begin position="42"/>
        <end position="115"/>
    </location>
</feature>
<protein>
    <recommendedName>
        <fullName evidence="13">Peroxidase</fullName>
        <ecNumber evidence="13">1.11.1.7</ecNumber>
    </recommendedName>
</protein>
<dbReference type="GO" id="GO:0005576">
    <property type="term" value="C:extracellular region"/>
    <property type="evidence" value="ECO:0007669"/>
    <property type="project" value="UniProtKB-SubCell"/>
</dbReference>
<keyword evidence="13" id="KW-0732">Signal</keyword>
<sequence length="327" mass="35790">MAHFRSLLLLALFTFSGVAVEATGPGDNGFVGLRDNYYRNSCKDAEKLIKKAVQAELAKNLKHAAGVLRMHFHDCFVEVTQKGVYDPMWIQSMNSLEDRGFEVIDAAKAAVEAVCPGVVSCADILAYAARDSTVELNGTGWAVQGGRKDCTVSLASRAEAELPPPMFEVSQLIDSFARRGLSARQMVVLSGAQTVGVGFCDKFVSRLYDFNSTFFTDPSIDPAYATELKNICPQHSFNTSIEVFMDVITPTSAGVFEANYYKTLQEHKGLLTSDQSLFDDSRTRAVVTSLLNNRRFQKEFGKAMRAMGAVGVKTVGQIRTKCSAVNE</sequence>
<evidence type="ECO:0000256" key="6">
    <source>
        <dbReference type="ARBA" id="ARBA00023004"/>
    </source>
</evidence>
<evidence type="ECO:0000256" key="12">
    <source>
        <dbReference type="PIRSR" id="PIRSR600823-5"/>
    </source>
</evidence>
<dbReference type="CDD" id="cd00693">
    <property type="entry name" value="secretory_peroxidase"/>
    <property type="match status" value="1"/>
</dbReference>
<evidence type="ECO:0000256" key="1">
    <source>
        <dbReference type="ARBA" id="ARBA00000189"/>
    </source>
</evidence>
<feature type="signal peptide" evidence="13">
    <location>
        <begin position="1"/>
        <end position="22"/>
    </location>
</feature>
<dbReference type="PROSITE" id="PS00436">
    <property type="entry name" value="PEROXIDASE_2"/>
    <property type="match status" value="1"/>
</dbReference>
<feature type="binding site" evidence="10">
    <location>
        <position position="249"/>
    </location>
    <ligand>
        <name>Ca(2+)</name>
        <dbReference type="ChEBI" id="CHEBI:29108"/>
        <label>2</label>
    </ligand>
</feature>
<comment type="catalytic activity">
    <reaction evidence="1 13">
        <text>2 a phenolic donor + H2O2 = 2 a phenolic radical donor + 2 H2O</text>
        <dbReference type="Rhea" id="RHEA:56136"/>
        <dbReference type="ChEBI" id="CHEBI:15377"/>
        <dbReference type="ChEBI" id="CHEBI:16240"/>
        <dbReference type="ChEBI" id="CHEBI:139520"/>
        <dbReference type="ChEBI" id="CHEBI:139521"/>
        <dbReference type="EC" id="1.11.1.7"/>
    </reaction>
</comment>
<dbReference type="SUPFAM" id="SSF48113">
    <property type="entry name" value="Heme-dependent peroxidases"/>
    <property type="match status" value="1"/>
</dbReference>
<dbReference type="PANTHER" id="PTHR31517:SF51">
    <property type="entry name" value="PEROXIDASE 55"/>
    <property type="match status" value="1"/>
</dbReference>
<dbReference type="GO" id="GO:0006979">
    <property type="term" value="P:response to oxidative stress"/>
    <property type="evidence" value="ECO:0007669"/>
    <property type="project" value="UniProtKB-UniRule"/>
</dbReference>
<accession>A0A176WDC1</accession>
<keyword evidence="10 13" id="KW-0106">Calcium</keyword>
<evidence type="ECO:0000256" key="3">
    <source>
        <dbReference type="ARBA" id="ARBA00022617"/>
    </source>
</evidence>
<comment type="similarity">
    <text evidence="13">Belongs to the peroxidase family. Classical plant (class III) peroxidase subfamily.</text>
</comment>
<keyword evidence="16" id="KW-1185">Reference proteome</keyword>
<dbReference type="InterPro" id="IPR033905">
    <property type="entry name" value="Secretory_peroxidase"/>
</dbReference>
<dbReference type="PRINTS" id="PR00461">
    <property type="entry name" value="PLPEROXIDASE"/>
</dbReference>
<organism evidence="15 16">
    <name type="scientific">Marchantia polymorpha subsp. ruderalis</name>
    <dbReference type="NCBI Taxonomy" id="1480154"/>
    <lineage>
        <taxon>Eukaryota</taxon>
        <taxon>Viridiplantae</taxon>
        <taxon>Streptophyta</taxon>
        <taxon>Embryophyta</taxon>
        <taxon>Marchantiophyta</taxon>
        <taxon>Marchantiopsida</taxon>
        <taxon>Marchantiidae</taxon>
        <taxon>Marchantiales</taxon>
        <taxon>Marchantiaceae</taxon>
        <taxon>Marchantia</taxon>
    </lineage>
</organism>
<dbReference type="FunFam" id="1.10.420.10:FF:000001">
    <property type="entry name" value="Peroxidase"/>
    <property type="match status" value="1"/>
</dbReference>
<dbReference type="InterPro" id="IPR019794">
    <property type="entry name" value="Peroxidases_AS"/>
</dbReference>
<dbReference type="GO" id="GO:0140825">
    <property type="term" value="F:lactoperoxidase activity"/>
    <property type="evidence" value="ECO:0007669"/>
    <property type="project" value="UniProtKB-EC"/>
</dbReference>